<feature type="domain" description="DNA gyrase B subunit C-terminal" evidence="8">
    <location>
        <begin position="8"/>
        <end position="68"/>
    </location>
</feature>
<evidence type="ECO:0000256" key="2">
    <source>
        <dbReference type="ARBA" id="ARBA00010708"/>
    </source>
</evidence>
<dbReference type="InterPro" id="IPR013760">
    <property type="entry name" value="Topo_IIA-like_dom_sf"/>
</dbReference>
<sequence>KYKLKKEDSIKIQRYKGLGEMNPDELYDTTMKKDSRILKKIVYEDYLETDLVFNQLMGKEVKSRKKFIIQNYDEVKELDV</sequence>
<keyword evidence="5" id="KW-0799">Topoisomerase</keyword>
<dbReference type="PANTHER" id="PTHR45866:SF1">
    <property type="entry name" value="DNA GYRASE SUBUNIT B, MITOCHONDRIAL"/>
    <property type="match status" value="1"/>
</dbReference>
<dbReference type="PANTHER" id="PTHR45866">
    <property type="entry name" value="DNA GYRASE/TOPOISOMERASE SUBUNIT B"/>
    <property type="match status" value="1"/>
</dbReference>
<proteinExistence type="inferred from homology"/>
<dbReference type="InterPro" id="IPR013759">
    <property type="entry name" value="Topo_IIA_B_C"/>
</dbReference>
<gene>
    <name evidence="9" type="ORF">LCGC14_0951000</name>
</gene>
<comment type="similarity">
    <text evidence="2">Belongs to the type II topoisomerase GyrB family.</text>
</comment>
<evidence type="ECO:0000256" key="5">
    <source>
        <dbReference type="ARBA" id="ARBA00023029"/>
    </source>
</evidence>
<dbReference type="SUPFAM" id="SSF56719">
    <property type="entry name" value="Type II DNA topoisomerase"/>
    <property type="match status" value="1"/>
</dbReference>
<reference evidence="9" key="1">
    <citation type="journal article" date="2015" name="Nature">
        <title>Complex archaea that bridge the gap between prokaryotes and eukaryotes.</title>
        <authorList>
            <person name="Spang A."/>
            <person name="Saw J.H."/>
            <person name="Jorgensen S.L."/>
            <person name="Zaremba-Niedzwiedzka K."/>
            <person name="Martijn J."/>
            <person name="Lind A.E."/>
            <person name="van Eijk R."/>
            <person name="Schleper C."/>
            <person name="Guy L."/>
            <person name="Ettema T.J."/>
        </authorList>
    </citation>
    <scope>NUCLEOTIDE SEQUENCE</scope>
</reference>
<name>A0A0F9R0T1_9ZZZZ</name>
<dbReference type="GO" id="GO:0003918">
    <property type="term" value="F:DNA topoisomerase type II (double strand cut, ATP-hydrolyzing) activity"/>
    <property type="evidence" value="ECO:0007669"/>
    <property type="project" value="UniProtKB-EC"/>
</dbReference>
<dbReference type="EMBL" id="LAZR01003383">
    <property type="protein sequence ID" value="KKN18921.1"/>
    <property type="molecule type" value="Genomic_DNA"/>
</dbReference>
<evidence type="ECO:0000256" key="6">
    <source>
        <dbReference type="ARBA" id="ARBA00023125"/>
    </source>
</evidence>
<dbReference type="InterPro" id="IPR002288">
    <property type="entry name" value="DNA_gyrase_B_C"/>
</dbReference>
<dbReference type="GO" id="GO:0003677">
    <property type="term" value="F:DNA binding"/>
    <property type="evidence" value="ECO:0007669"/>
    <property type="project" value="UniProtKB-KW"/>
</dbReference>
<evidence type="ECO:0000256" key="7">
    <source>
        <dbReference type="ARBA" id="ARBA00023235"/>
    </source>
</evidence>
<keyword evidence="6" id="KW-0238">DNA-binding</keyword>
<protein>
    <recommendedName>
        <fullName evidence="8">DNA gyrase B subunit C-terminal domain-containing protein</fullName>
    </recommendedName>
</protein>
<dbReference type="GO" id="GO:0005524">
    <property type="term" value="F:ATP binding"/>
    <property type="evidence" value="ECO:0007669"/>
    <property type="project" value="UniProtKB-KW"/>
</dbReference>
<comment type="catalytic activity">
    <reaction evidence="1">
        <text>ATP-dependent breakage, passage and rejoining of double-stranded DNA.</text>
        <dbReference type="EC" id="5.6.2.2"/>
    </reaction>
</comment>
<dbReference type="Pfam" id="PF00986">
    <property type="entry name" value="DNA_gyraseB_C"/>
    <property type="match status" value="1"/>
</dbReference>
<evidence type="ECO:0000256" key="4">
    <source>
        <dbReference type="ARBA" id="ARBA00022840"/>
    </source>
</evidence>
<dbReference type="Gene3D" id="3.40.50.670">
    <property type="match status" value="1"/>
</dbReference>
<keyword evidence="4" id="KW-0067">ATP-binding</keyword>
<evidence type="ECO:0000313" key="9">
    <source>
        <dbReference type="EMBL" id="KKN18921.1"/>
    </source>
</evidence>
<keyword evidence="7" id="KW-0413">Isomerase</keyword>
<feature type="non-terminal residue" evidence="9">
    <location>
        <position position="1"/>
    </location>
</feature>
<dbReference type="AlphaFoldDB" id="A0A0F9R0T1"/>
<evidence type="ECO:0000256" key="1">
    <source>
        <dbReference type="ARBA" id="ARBA00000185"/>
    </source>
</evidence>
<evidence type="ECO:0000259" key="8">
    <source>
        <dbReference type="Pfam" id="PF00986"/>
    </source>
</evidence>
<organism evidence="9">
    <name type="scientific">marine sediment metagenome</name>
    <dbReference type="NCBI Taxonomy" id="412755"/>
    <lineage>
        <taxon>unclassified sequences</taxon>
        <taxon>metagenomes</taxon>
        <taxon>ecological metagenomes</taxon>
    </lineage>
</organism>
<comment type="caution">
    <text evidence="9">The sequence shown here is derived from an EMBL/GenBank/DDBJ whole genome shotgun (WGS) entry which is preliminary data.</text>
</comment>
<evidence type="ECO:0000256" key="3">
    <source>
        <dbReference type="ARBA" id="ARBA00022741"/>
    </source>
</evidence>
<keyword evidence="3" id="KW-0547">Nucleotide-binding</keyword>
<dbReference type="GO" id="GO:0006265">
    <property type="term" value="P:DNA topological change"/>
    <property type="evidence" value="ECO:0007669"/>
    <property type="project" value="InterPro"/>
</dbReference>
<accession>A0A0F9R0T1</accession>